<dbReference type="KEGG" id="fal:FRAAL2961"/>
<keyword evidence="3" id="KW-1185">Reference proteome</keyword>
<dbReference type="EMBL" id="CT573213">
    <property type="protein sequence ID" value="CAJ61605.1"/>
    <property type="molecule type" value="Genomic_DNA"/>
</dbReference>
<dbReference type="Gene3D" id="3.30.2390.20">
    <property type="entry name" value="Type VII secretion system EccB, repeat 1 domain"/>
    <property type="match status" value="1"/>
</dbReference>
<dbReference type="AlphaFoldDB" id="Q0RLJ9"/>
<feature type="transmembrane region" description="Helical" evidence="1">
    <location>
        <begin position="41"/>
        <end position="61"/>
    </location>
</feature>
<dbReference type="Pfam" id="PF05108">
    <property type="entry name" value="T7SS_ESX1_EccB"/>
    <property type="match status" value="1"/>
</dbReference>
<name>Q0RLJ9_FRAAA</name>
<protein>
    <recommendedName>
        <fullName evidence="4">Type VII secretion protein EccB</fullName>
    </recommendedName>
</protein>
<dbReference type="eggNOG" id="COG3266">
    <property type="taxonomic scope" value="Bacteria"/>
</dbReference>
<reference evidence="2 3" key="1">
    <citation type="journal article" date="2007" name="Genome Res.">
        <title>Genome characteristics of facultatively symbiotic Frankia sp. strains reflect host range and host plant biogeography.</title>
        <authorList>
            <person name="Normand P."/>
            <person name="Lapierre P."/>
            <person name="Tisa L.S."/>
            <person name="Gogarten J.P."/>
            <person name="Alloisio N."/>
            <person name="Bagnarol E."/>
            <person name="Bassi C.A."/>
            <person name="Berry A.M."/>
            <person name="Bickhart D.M."/>
            <person name="Choisne N."/>
            <person name="Couloux A."/>
            <person name="Cournoyer B."/>
            <person name="Cruveiller S."/>
            <person name="Daubin V."/>
            <person name="Demange N."/>
            <person name="Francino M.P."/>
            <person name="Goltsman E."/>
            <person name="Huang Y."/>
            <person name="Kopp O.R."/>
            <person name="Labarre L."/>
            <person name="Lapidus A."/>
            <person name="Lavire C."/>
            <person name="Marechal J."/>
            <person name="Martinez M."/>
            <person name="Mastronunzio J.E."/>
            <person name="Mullin B.C."/>
            <person name="Niemann J."/>
            <person name="Pujic P."/>
            <person name="Rawnsley T."/>
            <person name="Rouy Z."/>
            <person name="Schenowitz C."/>
            <person name="Sellstedt A."/>
            <person name="Tavares F."/>
            <person name="Tomkins J.P."/>
            <person name="Vallenet D."/>
            <person name="Valverde C."/>
            <person name="Wall L.G."/>
            <person name="Wang Y."/>
            <person name="Medigue C."/>
            <person name="Benson D.R."/>
        </authorList>
    </citation>
    <scope>NUCLEOTIDE SEQUENCE [LARGE SCALE GENOMIC DNA]</scope>
    <source>
        <strain evidence="3">DSM 45986 / CECT 9034 / ACN14a</strain>
    </source>
</reference>
<proteinExistence type="predicted"/>
<dbReference type="InterPro" id="IPR007795">
    <property type="entry name" value="T7SS_EccB"/>
</dbReference>
<dbReference type="InterPro" id="IPR044857">
    <property type="entry name" value="T7SS_EccB_R1"/>
</dbReference>
<dbReference type="OrthoDB" id="3847604at2"/>
<accession>Q0RLJ9</accession>
<organism evidence="2 3">
    <name type="scientific">Frankia alni (strain DSM 45986 / CECT 9034 / ACN14a)</name>
    <dbReference type="NCBI Taxonomy" id="326424"/>
    <lineage>
        <taxon>Bacteria</taxon>
        <taxon>Bacillati</taxon>
        <taxon>Actinomycetota</taxon>
        <taxon>Actinomycetes</taxon>
        <taxon>Frankiales</taxon>
        <taxon>Frankiaceae</taxon>
        <taxon>Frankia</taxon>
    </lineage>
</organism>
<dbReference type="NCBIfam" id="TIGR03919">
    <property type="entry name" value="T7SS_EccB"/>
    <property type="match status" value="1"/>
</dbReference>
<keyword evidence="1" id="KW-0472">Membrane</keyword>
<dbReference type="GO" id="GO:0005576">
    <property type="term" value="C:extracellular region"/>
    <property type="evidence" value="ECO:0007669"/>
    <property type="project" value="TreeGrafter"/>
</dbReference>
<sequence>MRSRRDQVNAHNYLVFRLTGALVRAEPDILESPTRRDLRGLITGGVAAILLLAVVAVWALISARGSTAWRKPGALIVDKSSGSRFLLVDGALRPVRNIASARLLTGRTVSPVVVPRTRLTGVPRGAPLGLTNAPDTLPDPSRLNKGVWRLCTRPGTAGAAGAAGAAGEDGPDAGPAMVLDVGVAPAKPRLGPDAGLLVSADGQQYLLWHGQRLLLARPWAADVLGFGAIIPTAVPRTWLDLVPPGPDLAPVAVPDAGAPGPPIGGQATRRGELFAVTTATGSVAHYILLGSGLTALSPTQFALARGEAGDAPEQPITPGDLATAARAVMAAPQSALPATPPPIRLPSAGESVCVESSPDPAGSTFDVVVSTVRAAAGRRTSGDTAIGVAAGGGALVVPRVLPRGSRAADVNKQPGVLVDGSGMAYPVTGDAIKALGYAPEQAVAAPWKLLALLPSGPPLTTPGRG</sequence>
<evidence type="ECO:0000256" key="1">
    <source>
        <dbReference type="SAM" id="Phobius"/>
    </source>
</evidence>
<evidence type="ECO:0000313" key="3">
    <source>
        <dbReference type="Proteomes" id="UP000000657"/>
    </source>
</evidence>
<dbReference type="STRING" id="326424.FRAAL2961"/>
<evidence type="ECO:0008006" key="4">
    <source>
        <dbReference type="Google" id="ProtNLM"/>
    </source>
</evidence>
<dbReference type="PANTHER" id="PTHR40765:SF2">
    <property type="entry name" value="ESX-2 SECRETION SYSTEM ATPASE ECCB2"/>
    <property type="match status" value="1"/>
</dbReference>
<dbReference type="PANTHER" id="PTHR40765">
    <property type="entry name" value="ESX-2 SECRETION SYSTEM ATPASE ECCB2"/>
    <property type="match status" value="1"/>
</dbReference>
<keyword evidence="1" id="KW-1133">Transmembrane helix</keyword>
<dbReference type="RefSeq" id="WP_011604107.1">
    <property type="nucleotide sequence ID" value="NC_008278.1"/>
</dbReference>
<keyword evidence="1" id="KW-0812">Transmembrane</keyword>
<gene>
    <name evidence="2" type="ordered locus">FRAAL2961</name>
</gene>
<evidence type="ECO:0000313" key="2">
    <source>
        <dbReference type="EMBL" id="CAJ61605.1"/>
    </source>
</evidence>
<dbReference type="Proteomes" id="UP000000657">
    <property type="component" value="Chromosome"/>
</dbReference>
<dbReference type="HOGENOM" id="CLU_036302_1_1_11"/>